<gene>
    <name evidence="4" type="ORF">ADEAN_000727400</name>
</gene>
<keyword evidence="3" id="KW-0472">Membrane</keyword>
<dbReference type="VEuPathDB" id="TriTrypDB:ADEAN_000727400"/>
<dbReference type="Pfam" id="PF00106">
    <property type="entry name" value="adh_short"/>
    <property type="match status" value="1"/>
</dbReference>
<dbReference type="EMBL" id="LR877159">
    <property type="protein sequence ID" value="CAD2219765.1"/>
    <property type="molecule type" value="Genomic_DNA"/>
</dbReference>
<keyword evidence="3" id="KW-1133">Transmembrane helix</keyword>
<evidence type="ECO:0000256" key="2">
    <source>
        <dbReference type="ARBA" id="ARBA00023002"/>
    </source>
</evidence>
<feature type="transmembrane region" description="Helical" evidence="3">
    <location>
        <begin position="71"/>
        <end position="89"/>
    </location>
</feature>
<sequence length="444" mass="48781">MIRFGITQRLNVPLRKAAPLLARMQSTKSSGTTAHTISANTTDAYSAGADDIPSYSSPSHMAYLAMHGRRVWLPLVMGGVYAAINPFVVPFFPSASLFTGAYLTLAVLAQRLSIHGSTNPIKKDLRGHVCVVTGGTSGIGQCTALQLLDMGAHVILPVKPGREEEAMSFFVNACTLTSADLGELKPVTERVTFIPMDYNDQLTIVSAAAKIKGLFDDRIDLLVNCAGVWREEPGVTKQDFEEHIGVNFLGPFHFTEAMLPSLRRSKQKCGRVVYVTCAAHNGVMKGNVVQERMLLRPTPDGQQITARCYSASKLGNIYHAQSIANRRYEGIPLHKNKTTDLRPVDVLCVDPGFSSTGLQRDVPPFFGKNMIGNAIRSLWCKNAYEGSQTVMYGCLCDEVENGSYYAECRHMPSGLSRRAQDARSREEVVRWAMGKTIAKYYTTK</sequence>
<dbReference type="GO" id="GO:0016491">
    <property type="term" value="F:oxidoreductase activity"/>
    <property type="evidence" value="ECO:0007669"/>
    <property type="project" value="UniProtKB-KW"/>
</dbReference>
<protein>
    <submittedName>
        <fullName evidence="4">Short chain dehydrogenase/Enoyl-(Acyl carrier protein) reductase, putative</fullName>
    </submittedName>
</protein>
<dbReference type="PANTHER" id="PTHR24320:SF79">
    <property type="entry name" value="DEHYDROGENASE, PUTATIVE-RELATED"/>
    <property type="match status" value="1"/>
</dbReference>
<dbReference type="SUPFAM" id="SSF51735">
    <property type="entry name" value="NAD(P)-binding Rossmann-fold domains"/>
    <property type="match status" value="1"/>
</dbReference>
<name>S9W6M3_9TRYP</name>
<dbReference type="PRINTS" id="PR00081">
    <property type="entry name" value="GDHRDH"/>
</dbReference>
<evidence type="ECO:0000313" key="5">
    <source>
        <dbReference type="Proteomes" id="UP000515908"/>
    </source>
</evidence>
<dbReference type="InterPro" id="IPR036291">
    <property type="entry name" value="NAD(P)-bd_dom_sf"/>
</dbReference>
<dbReference type="Proteomes" id="UP000515908">
    <property type="component" value="Chromosome 15"/>
</dbReference>
<keyword evidence="3" id="KW-0812">Transmembrane</keyword>
<comment type="similarity">
    <text evidence="1">Belongs to the short-chain dehydrogenases/reductases (SDR) family.</text>
</comment>
<accession>S9W6M3</accession>
<organism evidence="4 5">
    <name type="scientific">Angomonas deanei</name>
    <dbReference type="NCBI Taxonomy" id="59799"/>
    <lineage>
        <taxon>Eukaryota</taxon>
        <taxon>Discoba</taxon>
        <taxon>Euglenozoa</taxon>
        <taxon>Kinetoplastea</taxon>
        <taxon>Metakinetoplastina</taxon>
        <taxon>Trypanosomatida</taxon>
        <taxon>Trypanosomatidae</taxon>
        <taxon>Strigomonadinae</taxon>
        <taxon>Angomonas</taxon>
    </lineage>
</organism>
<dbReference type="Gene3D" id="3.40.50.720">
    <property type="entry name" value="NAD(P)-binding Rossmann-like Domain"/>
    <property type="match status" value="1"/>
</dbReference>
<dbReference type="OrthoDB" id="191139at2759"/>
<evidence type="ECO:0000256" key="1">
    <source>
        <dbReference type="ARBA" id="ARBA00006484"/>
    </source>
</evidence>
<evidence type="ECO:0000313" key="4">
    <source>
        <dbReference type="EMBL" id="CAD2219765.1"/>
    </source>
</evidence>
<reference evidence="4 5" key="1">
    <citation type="submission" date="2020-08" db="EMBL/GenBank/DDBJ databases">
        <authorList>
            <person name="Newling K."/>
            <person name="Davey J."/>
            <person name="Forrester S."/>
        </authorList>
    </citation>
    <scope>NUCLEOTIDE SEQUENCE [LARGE SCALE GENOMIC DNA]</scope>
    <source>
        <strain evidence="5">Crithidia deanei Carvalho (ATCC PRA-265)</strain>
    </source>
</reference>
<evidence type="ECO:0000256" key="3">
    <source>
        <dbReference type="SAM" id="Phobius"/>
    </source>
</evidence>
<keyword evidence="2" id="KW-0560">Oxidoreductase</keyword>
<keyword evidence="5" id="KW-1185">Reference proteome</keyword>
<dbReference type="InterPro" id="IPR002347">
    <property type="entry name" value="SDR_fam"/>
</dbReference>
<dbReference type="PANTHER" id="PTHR24320">
    <property type="entry name" value="RETINOL DEHYDROGENASE"/>
    <property type="match status" value="1"/>
</dbReference>
<dbReference type="AlphaFoldDB" id="S9W6M3"/>
<proteinExistence type="inferred from homology"/>